<keyword evidence="1" id="KW-1133">Transmembrane helix</keyword>
<evidence type="ECO:0000313" key="3">
    <source>
        <dbReference type="Proteomes" id="UP000799324"/>
    </source>
</evidence>
<proteinExistence type="predicted"/>
<feature type="transmembrane region" description="Helical" evidence="1">
    <location>
        <begin position="20"/>
        <end position="43"/>
    </location>
</feature>
<evidence type="ECO:0000313" key="2">
    <source>
        <dbReference type="EMBL" id="KAF2656098.1"/>
    </source>
</evidence>
<keyword evidence="3" id="KW-1185">Reference proteome</keyword>
<accession>A0A6A6TB43</accession>
<dbReference type="AlphaFoldDB" id="A0A6A6TB43"/>
<name>A0A6A6TB43_9PLEO</name>
<dbReference type="EMBL" id="MU004340">
    <property type="protein sequence ID" value="KAF2656098.1"/>
    <property type="molecule type" value="Genomic_DNA"/>
</dbReference>
<protein>
    <submittedName>
        <fullName evidence="2">Uncharacterized protein</fullName>
    </submittedName>
</protein>
<dbReference type="OrthoDB" id="5329749at2759"/>
<gene>
    <name evidence="2" type="ORF">K491DRAFT_400477</name>
</gene>
<evidence type="ECO:0000256" key="1">
    <source>
        <dbReference type="SAM" id="Phobius"/>
    </source>
</evidence>
<sequence length="242" mass="26965">MSTNTNSFSGPDEGADISNLLSLIANYIQIFTGVLLLFTACVWRLAVVQQACIETESLYLEANSRAHLWSSQMEAIDTAVSKDTQQALRNDTESTTGLNQVAQSALRAARPHLEQFQTLVGDLRRRVLGGRHGIVSRLKSLFLGYRYLQKRDELKALLERVRTLMGLAGGMIDHQEKRETNARLHAIYTQLGISEAAESEILVDESNLQKQERATICGSCDDLKAQVSIMQAYISYLEKGEQ</sequence>
<keyword evidence="1" id="KW-0812">Transmembrane</keyword>
<dbReference type="Proteomes" id="UP000799324">
    <property type="component" value="Unassembled WGS sequence"/>
</dbReference>
<reference evidence="2" key="1">
    <citation type="journal article" date="2020" name="Stud. Mycol.">
        <title>101 Dothideomycetes genomes: a test case for predicting lifestyles and emergence of pathogens.</title>
        <authorList>
            <person name="Haridas S."/>
            <person name="Albert R."/>
            <person name="Binder M."/>
            <person name="Bloem J."/>
            <person name="Labutti K."/>
            <person name="Salamov A."/>
            <person name="Andreopoulos B."/>
            <person name="Baker S."/>
            <person name="Barry K."/>
            <person name="Bills G."/>
            <person name="Bluhm B."/>
            <person name="Cannon C."/>
            <person name="Castanera R."/>
            <person name="Culley D."/>
            <person name="Daum C."/>
            <person name="Ezra D."/>
            <person name="Gonzalez J."/>
            <person name="Henrissat B."/>
            <person name="Kuo A."/>
            <person name="Liang C."/>
            <person name="Lipzen A."/>
            <person name="Lutzoni F."/>
            <person name="Magnuson J."/>
            <person name="Mondo S."/>
            <person name="Nolan M."/>
            <person name="Ohm R."/>
            <person name="Pangilinan J."/>
            <person name="Park H.-J."/>
            <person name="Ramirez L."/>
            <person name="Alfaro M."/>
            <person name="Sun H."/>
            <person name="Tritt A."/>
            <person name="Yoshinaga Y."/>
            <person name="Zwiers L.-H."/>
            <person name="Turgeon B."/>
            <person name="Goodwin S."/>
            <person name="Spatafora J."/>
            <person name="Crous P."/>
            <person name="Grigoriev I."/>
        </authorList>
    </citation>
    <scope>NUCLEOTIDE SEQUENCE</scope>
    <source>
        <strain evidence="2">CBS 122681</strain>
    </source>
</reference>
<organism evidence="2 3">
    <name type="scientific">Lophiostoma macrostomum CBS 122681</name>
    <dbReference type="NCBI Taxonomy" id="1314788"/>
    <lineage>
        <taxon>Eukaryota</taxon>
        <taxon>Fungi</taxon>
        <taxon>Dikarya</taxon>
        <taxon>Ascomycota</taxon>
        <taxon>Pezizomycotina</taxon>
        <taxon>Dothideomycetes</taxon>
        <taxon>Pleosporomycetidae</taxon>
        <taxon>Pleosporales</taxon>
        <taxon>Lophiostomataceae</taxon>
        <taxon>Lophiostoma</taxon>
    </lineage>
</organism>
<keyword evidence="1" id="KW-0472">Membrane</keyword>